<dbReference type="AlphaFoldDB" id="A0A7J4JIV3"/>
<sequence>MRLRSLPNCIPEHGLALHGTLYKKAQRIRKTGLQGLGYICPLPPWQAQVFEGIGQREAISRIIGSVLFAQKFGSGEELGRRNLSRGNLPAVVIFRGAKPLGLVGTAPLSDFQRHAVRFGGKGYDDDMVQRRRKPPFKSYISFGKTPVGYISAEQVAAIARVTPAEYLQLRRKVINRIRRMGVAMTRPLLHNHLESEPHSLLTRKTLKLLHEESQKGEARPKPLT</sequence>
<gene>
    <name evidence="1" type="ORF">HA252_02630</name>
</gene>
<dbReference type="EMBL" id="DUGH01000065">
    <property type="protein sequence ID" value="HIH16275.1"/>
    <property type="molecule type" value="Genomic_DNA"/>
</dbReference>
<accession>A0A7J4JIV3</accession>
<evidence type="ECO:0000313" key="1">
    <source>
        <dbReference type="EMBL" id="HIH16275.1"/>
    </source>
</evidence>
<evidence type="ECO:0000313" key="2">
    <source>
        <dbReference type="Proteomes" id="UP000564964"/>
    </source>
</evidence>
<organism evidence="1 2">
    <name type="scientific">Candidatus Iainarchaeum sp</name>
    <dbReference type="NCBI Taxonomy" id="3101447"/>
    <lineage>
        <taxon>Archaea</taxon>
        <taxon>Candidatus Iainarchaeota</taxon>
        <taxon>Candidatus Iainarchaeia</taxon>
        <taxon>Candidatus Iainarchaeales</taxon>
        <taxon>Candidatus Iainarchaeaceae</taxon>
        <taxon>Candidatus Iainarchaeum</taxon>
    </lineage>
</organism>
<name>A0A7J4JIV3_9ARCH</name>
<reference evidence="2" key="1">
    <citation type="journal article" date="2020" name="bioRxiv">
        <title>A rank-normalized archaeal taxonomy based on genome phylogeny resolves widespread incomplete and uneven classifications.</title>
        <authorList>
            <person name="Rinke C."/>
            <person name="Chuvochina M."/>
            <person name="Mussig A.J."/>
            <person name="Chaumeil P.-A."/>
            <person name="Waite D.W."/>
            <person name="Whitman W.B."/>
            <person name="Parks D.H."/>
            <person name="Hugenholtz P."/>
        </authorList>
    </citation>
    <scope>NUCLEOTIDE SEQUENCE [LARGE SCALE GENOMIC DNA]</scope>
</reference>
<proteinExistence type="predicted"/>
<protein>
    <submittedName>
        <fullName evidence="1">Uncharacterized protein</fullName>
    </submittedName>
</protein>
<dbReference type="Proteomes" id="UP000564964">
    <property type="component" value="Unassembled WGS sequence"/>
</dbReference>
<comment type="caution">
    <text evidence="1">The sequence shown here is derived from an EMBL/GenBank/DDBJ whole genome shotgun (WGS) entry which is preliminary data.</text>
</comment>